<keyword evidence="4" id="KW-0997">Cell inner membrane</keyword>
<feature type="transmembrane region" description="Helical" evidence="8">
    <location>
        <begin position="413"/>
        <end position="433"/>
    </location>
</feature>
<feature type="transmembrane region" description="Helical" evidence="8">
    <location>
        <begin position="20"/>
        <end position="46"/>
    </location>
</feature>
<dbReference type="RefSeq" id="WP_150942846.1">
    <property type="nucleotide sequence ID" value="NZ_VCMV01000009.1"/>
</dbReference>
<feature type="transmembrane region" description="Helical" evidence="8">
    <location>
        <begin position="153"/>
        <end position="181"/>
    </location>
</feature>
<comment type="similarity">
    <text evidence="8">Belongs to the binding-protein-dependent transport system permease family.</text>
</comment>
<keyword evidence="5 8" id="KW-0812">Transmembrane</keyword>
<dbReference type="InterPro" id="IPR000515">
    <property type="entry name" value="MetI-like"/>
</dbReference>
<keyword evidence="11" id="KW-1185">Reference proteome</keyword>
<dbReference type="Gene3D" id="1.10.3720.10">
    <property type="entry name" value="MetI-like"/>
    <property type="match status" value="2"/>
</dbReference>
<evidence type="ECO:0000313" key="10">
    <source>
        <dbReference type="EMBL" id="KAB0268032.1"/>
    </source>
</evidence>
<keyword evidence="7 8" id="KW-0472">Membrane</keyword>
<sequence length="589" mass="61863">MTTLALSTAPVWRRGVSPSLLLGLVLCGVLLVLVAAPLLTVALATVGEGRGLGVWHQVFTGRIAQNFLWSPLANTMVIGVLVALGTIVVGGFLAWLVVLTDVPFRRTIGVFATLPYMIPSFAAAFAWGVVFRNERVGGQVGVLTDLGFAVPDWLAWGMTPTLLVLVAHYYSLAFLLIAAALASVNADLIEAATMTGARPSRILVGITLPVVIPAILSAGSLAFAGAVSNFAAPAILGLPAGMHTLSTRLYGALSTGQPERGYVLAIVLIAVAALVLWASNRVMAGRRSFATISGKGGRNRRFALGNWRWPWLALAGLILALTTLMPLLALLTSSLTVRTGDIFSGFTLHFWIGSSDPAYAQGQPGILRNPETLNAIGMTLAFAASVAVVSMVLGLAIAYAISRLKRHPIGATLNQLAFLPALVPGIAFGAAYIALFGAPIGPFPALYGTFVLLVIAGAAYTLPFTVQSGRAAMEQVAGELEDSARMTGAGFPRRLLAIFLPLTARSLMAGGVLTFVKILRDLSLVVLLFTPATPVLSVLAYRYASEGFLQFGNAITALITVVALASTLLAQRLQGKAEPWLDDNRGEAR</sequence>
<dbReference type="SUPFAM" id="SSF161098">
    <property type="entry name" value="MetI-like"/>
    <property type="match status" value="2"/>
</dbReference>
<protein>
    <submittedName>
        <fullName evidence="10">Iron ABC transporter permease</fullName>
    </submittedName>
</protein>
<dbReference type="PANTHER" id="PTHR43357:SF3">
    <property type="entry name" value="FE(3+)-TRANSPORT SYSTEM PERMEASE PROTEIN FBPB 2"/>
    <property type="match status" value="1"/>
</dbReference>
<evidence type="ECO:0000256" key="4">
    <source>
        <dbReference type="ARBA" id="ARBA00022519"/>
    </source>
</evidence>
<evidence type="ECO:0000256" key="5">
    <source>
        <dbReference type="ARBA" id="ARBA00022692"/>
    </source>
</evidence>
<dbReference type="Pfam" id="PF00528">
    <property type="entry name" value="BPD_transp_1"/>
    <property type="match status" value="2"/>
</dbReference>
<evidence type="ECO:0000256" key="6">
    <source>
        <dbReference type="ARBA" id="ARBA00022989"/>
    </source>
</evidence>
<evidence type="ECO:0000259" key="9">
    <source>
        <dbReference type="PROSITE" id="PS50928"/>
    </source>
</evidence>
<feature type="transmembrane region" description="Helical" evidence="8">
    <location>
        <begin position="76"/>
        <end position="98"/>
    </location>
</feature>
<gene>
    <name evidence="10" type="ORF">FEZ63_06600</name>
</gene>
<evidence type="ECO:0000256" key="1">
    <source>
        <dbReference type="ARBA" id="ARBA00004429"/>
    </source>
</evidence>
<dbReference type="GO" id="GO:0055085">
    <property type="term" value="P:transmembrane transport"/>
    <property type="evidence" value="ECO:0007669"/>
    <property type="project" value="InterPro"/>
</dbReference>
<organism evidence="10 11">
    <name type="scientific">Microvirga brassicacearum</name>
    <dbReference type="NCBI Taxonomy" id="2580413"/>
    <lineage>
        <taxon>Bacteria</taxon>
        <taxon>Pseudomonadati</taxon>
        <taxon>Pseudomonadota</taxon>
        <taxon>Alphaproteobacteria</taxon>
        <taxon>Hyphomicrobiales</taxon>
        <taxon>Methylobacteriaceae</taxon>
        <taxon>Microvirga</taxon>
    </lineage>
</organism>
<dbReference type="CDD" id="cd06261">
    <property type="entry name" value="TM_PBP2"/>
    <property type="match status" value="2"/>
</dbReference>
<feature type="domain" description="ABC transmembrane type-1" evidence="9">
    <location>
        <begin position="376"/>
        <end position="570"/>
    </location>
</feature>
<evidence type="ECO:0000256" key="7">
    <source>
        <dbReference type="ARBA" id="ARBA00023136"/>
    </source>
</evidence>
<name>A0A5N3PE64_9HYPH</name>
<dbReference type="GO" id="GO:0005886">
    <property type="term" value="C:plasma membrane"/>
    <property type="evidence" value="ECO:0007669"/>
    <property type="project" value="UniProtKB-SubCell"/>
</dbReference>
<feature type="transmembrane region" description="Helical" evidence="8">
    <location>
        <begin position="262"/>
        <end position="279"/>
    </location>
</feature>
<dbReference type="OrthoDB" id="27542at2"/>
<feature type="transmembrane region" description="Helical" evidence="8">
    <location>
        <begin position="445"/>
        <end position="466"/>
    </location>
</feature>
<feature type="transmembrane region" description="Helical" evidence="8">
    <location>
        <begin position="110"/>
        <end position="130"/>
    </location>
</feature>
<evidence type="ECO:0000256" key="8">
    <source>
        <dbReference type="RuleBase" id="RU363032"/>
    </source>
</evidence>
<dbReference type="PANTHER" id="PTHR43357">
    <property type="entry name" value="INNER MEMBRANE ABC TRANSPORTER PERMEASE PROTEIN YDCV"/>
    <property type="match status" value="1"/>
</dbReference>
<keyword evidence="2 8" id="KW-0813">Transport</keyword>
<feature type="transmembrane region" description="Helical" evidence="8">
    <location>
        <begin position="548"/>
        <end position="570"/>
    </location>
</feature>
<dbReference type="InterPro" id="IPR035906">
    <property type="entry name" value="MetI-like_sf"/>
</dbReference>
<dbReference type="Proteomes" id="UP000325684">
    <property type="component" value="Unassembled WGS sequence"/>
</dbReference>
<feature type="transmembrane region" description="Helical" evidence="8">
    <location>
        <begin position="309"/>
        <end position="330"/>
    </location>
</feature>
<comment type="caution">
    <text evidence="10">The sequence shown here is derived from an EMBL/GenBank/DDBJ whole genome shotgun (WGS) entry which is preliminary data.</text>
</comment>
<keyword evidence="6 8" id="KW-1133">Transmembrane helix</keyword>
<feature type="domain" description="ABC transmembrane type-1" evidence="9">
    <location>
        <begin position="72"/>
        <end position="279"/>
    </location>
</feature>
<proteinExistence type="inferred from homology"/>
<evidence type="ECO:0000256" key="2">
    <source>
        <dbReference type="ARBA" id="ARBA00022448"/>
    </source>
</evidence>
<evidence type="ECO:0000256" key="3">
    <source>
        <dbReference type="ARBA" id="ARBA00022475"/>
    </source>
</evidence>
<feature type="transmembrane region" description="Helical" evidence="8">
    <location>
        <begin position="522"/>
        <end position="541"/>
    </location>
</feature>
<comment type="subcellular location">
    <subcellularLocation>
        <location evidence="1">Cell inner membrane</location>
        <topology evidence="1">Multi-pass membrane protein</topology>
    </subcellularLocation>
    <subcellularLocation>
        <location evidence="8">Cell membrane</location>
        <topology evidence="8">Multi-pass membrane protein</topology>
    </subcellularLocation>
</comment>
<dbReference type="EMBL" id="VCMV01000009">
    <property type="protein sequence ID" value="KAB0268032.1"/>
    <property type="molecule type" value="Genomic_DNA"/>
</dbReference>
<feature type="transmembrane region" description="Helical" evidence="8">
    <location>
        <begin position="202"/>
        <end position="224"/>
    </location>
</feature>
<accession>A0A5N3PE64</accession>
<dbReference type="AlphaFoldDB" id="A0A5N3PE64"/>
<keyword evidence="3" id="KW-1003">Cell membrane</keyword>
<dbReference type="PROSITE" id="PS50928">
    <property type="entry name" value="ABC_TM1"/>
    <property type="match status" value="2"/>
</dbReference>
<evidence type="ECO:0000313" key="11">
    <source>
        <dbReference type="Proteomes" id="UP000325684"/>
    </source>
</evidence>
<reference evidence="10 11" key="1">
    <citation type="journal article" date="2019" name="Microorganisms">
        <title>Genome Insights into the Novel Species Microvirga brassicacearum, a Rapeseed Endophyte with Biotechnological Potential.</title>
        <authorList>
            <person name="Jimenez-Gomez A."/>
            <person name="Saati-Santamaria Z."/>
            <person name="Igual J.M."/>
            <person name="Rivas R."/>
            <person name="Mateos P.F."/>
            <person name="Garcia-Fraile P."/>
        </authorList>
    </citation>
    <scope>NUCLEOTIDE SEQUENCE [LARGE SCALE GENOMIC DNA]</scope>
    <source>
        <strain evidence="10 11">CDVBN77</strain>
    </source>
</reference>
<feature type="transmembrane region" description="Helical" evidence="8">
    <location>
        <begin position="380"/>
        <end position="401"/>
    </location>
</feature>